<organism evidence="2 3">
    <name type="scientific">Cordyceps fumosorosea (strain ARSEF 2679)</name>
    <name type="common">Isaria fumosorosea</name>
    <dbReference type="NCBI Taxonomy" id="1081104"/>
    <lineage>
        <taxon>Eukaryota</taxon>
        <taxon>Fungi</taxon>
        <taxon>Dikarya</taxon>
        <taxon>Ascomycota</taxon>
        <taxon>Pezizomycotina</taxon>
        <taxon>Sordariomycetes</taxon>
        <taxon>Hypocreomycetidae</taxon>
        <taxon>Hypocreales</taxon>
        <taxon>Cordycipitaceae</taxon>
        <taxon>Cordyceps</taxon>
    </lineage>
</organism>
<dbReference type="InterPro" id="IPR043504">
    <property type="entry name" value="Peptidase_S1_PA_chymotrypsin"/>
</dbReference>
<feature type="chain" id="PRO_5007835901" evidence="1">
    <location>
        <begin position="22"/>
        <end position="339"/>
    </location>
</feature>
<dbReference type="GO" id="GO:0004252">
    <property type="term" value="F:serine-type endopeptidase activity"/>
    <property type="evidence" value="ECO:0007669"/>
    <property type="project" value="InterPro"/>
</dbReference>
<dbReference type="InterPro" id="IPR009003">
    <property type="entry name" value="Peptidase_S1_PA"/>
</dbReference>
<gene>
    <name evidence="2" type="ORF">ISF_03407</name>
</gene>
<protein>
    <submittedName>
        <fullName evidence="2">V8-like Glu-specific endopeptidase</fullName>
    </submittedName>
</protein>
<evidence type="ECO:0000313" key="2">
    <source>
        <dbReference type="EMBL" id="OAA69032.1"/>
    </source>
</evidence>
<dbReference type="SUPFAM" id="SSF50494">
    <property type="entry name" value="Trypsin-like serine proteases"/>
    <property type="match status" value="1"/>
</dbReference>
<dbReference type="EMBL" id="AZHB01000006">
    <property type="protein sequence ID" value="OAA69032.1"/>
    <property type="molecule type" value="Genomic_DNA"/>
</dbReference>
<sequence length="339" mass="35669">MYKLVACLFAAAIATTAPAATETITEHPYVTTAAEDERVRSYWTPERVAAIPGNPVLHAEPPPIPADEQPYGAEFASQNTIVPTVGRILSTGRLSNGTALDGSCTGTLLSTRSPDGAAVVVTAGHCIFGAPTGHGGAWMSNVLFVPAFRDGAGVANFTVHSAYASSLWVADPGFDTEIYDRAFLLLNPGPASSSSHAESVGQSIRFRDAAPEKPYKPRWLFGYPRDNTDGARDALRYGTPAFTGRRLAACSGTPTFWGPDPSMLQVACYMGGGASGGPIMEDYDPSTGNGAIVAVNTFGGFGSDAFKNRNMTTLVGTPVTDSFSKEMFELAQSKIPVLE</sequence>
<dbReference type="OrthoDB" id="10037376at2759"/>
<keyword evidence="3" id="KW-1185">Reference proteome</keyword>
<comment type="caution">
    <text evidence="2">The sequence shown here is derived from an EMBL/GenBank/DDBJ whole genome shotgun (WGS) entry which is preliminary data.</text>
</comment>
<proteinExistence type="predicted"/>
<keyword evidence="1" id="KW-0732">Signal</keyword>
<evidence type="ECO:0000313" key="3">
    <source>
        <dbReference type="Proteomes" id="UP000076744"/>
    </source>
</evidence>
<evidence type="ECO:0000256" key="1">
    <source>
        <dbReference type="SAM" id="SignalP"/>
    </source>
</evidence>
<dbReference type="Proteomes" id="UP000076744">
    <property type="component" value="Unassembled WGS sequence"/>
</dbReference>
<dbReference type="RefSeq" id="XP_018705902.1">
    <property type="nucleotide sequence ID" value="XM_018847013.1"/>
</dbReference>
<dbReference type="GO" id="GO:0006508">
    <property type="term" value="P:proteolysis"/>
    <property type="evidence" value="ECO:0007669"/>
    <property type="project" value="InterPro"/>
</dbReference>
<reference evidence="2 3" key="1">
    <citation type="journal article" date="2016" name="Genome Biol. Evol.">
        <title>Divergent and convergent evolution of fungal pathogenicity.</title>
        <authorList>
            <person name="Shang Y."/>
            <person name="Xiao G."/>
            <person name="Zheng P."/>
            <person name="Cen K."/>
            <person name="Zhan S."/>
            <person name="Wang C."/>
        </authorList>
    </citation>
    <scope>NUCLEOTIDE SEQUENCE [LARGE SCALE GENOMIC DNA]</scope>
    <source>
        <strain evidence="2 3">ARSEF 2679</strain>
    </source>
</reference>
<dbReference type="Gene3D" id="2.40.10.10">
    <property type="entry name" value="Trypsin-like serine proteases"/>
    <property type="match status" value="2"/>
</dbReference>
<dbReference type="PROSITE" id="PS00134">
    <property type="entry name" value="TRYPSIN_HIS"/>
    <property type="match status" value="1"/>
</dbReference>
<dbReference type="InterPro" id="IPR018114">
    <property type="entry name" value="TRYPSIN_HIS"/>
</dbReference>
<accession>A0A162JHG2</accession>
<dbReference type="GeneID" id="30019699"/>
<dbReference type="AlphaFoldDB" id="A0A162JHG2"/>
<name>A0A162JHG2_CORFA</name>
<feature type="signal peptide" evidence="1">
    <location>
        <begin position="1"/>
        <end position="21"/>
    </location>
</feature>